<dbReference type="GO" id="GO:0031461">
    <property type="term" value="C:cullin-RING ubiquitin ligase complex"/>
    <property type="evidence" value="ECO:0007669"/>
    <property type="project" value="UniProtKB-ARBA"/>
</dbReference>
<keyword evidence="3 6" id="KW-0863">Zinc-finger</keyword>
<keyword evidence="4" id="KW-0833">Ubl conjugation pathway</keyword>
<name>A0A4Y2M3F9_ARAVE</name>
<evidence type="ECO:0000259" key="7">
    <source>
        <dbReference type="PROSITE" id="PS50089"/>
    </source>
</evidence>
<dbReference type="Proteomes" id="UP000499080">
    <property type="component" value="Unassembled WGS sequence"/>
</dbReference>
<keyword evidence="10" id="KW-1185">Reference proteome</keyword>
<evidence type="ECO:0000256" key="6">
    <source>
        <dbReference type="PROSITE-ProRule" id="PRU00175"/>
    </source>
</evidence>
<dbReference type="SUPFAM" id="SSF57850">
    <property type="entry name" value="RING/U-box"/>
    <property type="match status" value="1"/>
</dbReference>
<evidence type="ECO:0000313" key="9">
    <source>
        <dbReference type="EMBL" id="GBN21575.1"/>
    </source>
</evidence>
<evidence type="ECO:0000256" key="5">
    <source>
        <dbReference type="ARBA" id="ARBA00022833"/>
    </source>
</evidence>
<keyword evidence="5" id="KW-0862">Zinc</keyword>
<evidence type="ECO:0000256" key="1">
    <source>
        <dbReference type="ARBA" id="ARBA00004906"/>
    </source>
</evidence>
<dbReference type="Pfam" id="PF12678">
    <property type="entry name" value="zf-rbx1"/>
    <property type="match status" value="1"/>
</dbReference>
<organism evidence="9 10">
    <name type="scientific">Araneus ventricosus</name>
    <name type="common">Orbweaver spider</name>
    <name type="synonym">Epeira ventricosa</name>
    <dbReference type="NCBI Taxonomy" id="182803"/>
    <lineage>
        <taxon>Eukaryota</taxon>
        <taxon>Metazoa</taxon>
        <taxon>Ecdysozoa</taxon>
        <taxon>Arthropoda</taxon>
        <taxon>Chelicerata</taxon>
        <taxon>Arachnida</taxon>
        <taxon>Araneae</taxon>
        <taxon>Araneomorphae</taxon>
        <taxon>Entelegynae</taxon>
        <taxon>Araneoidea</taxon>
        <taxon>Araneidae</taxon>
        <taxon>Araneus</taxon>
    </lineage>
</organism>
<evidence type="ECO:0000313" key="8">
    <source>
        <dbReference type="EMBL" id="GBN21555.1"/>
    </source>
</evidence>
<dbReference type="InterPro" id="IPR024766">
    <property type="entry name" value="Znf_RING_H2"/>
</dbReference>
<gene>
    <name evidence="8" type="ORF">AVEN_255975_1</name>
    <name evidence="9" type="ORF">AVEN_30741_1</name>
</gene>
<comment type="pathway">
    <text evidence="1">Protein modification; protein ubiquitination.</text>
</comment>
<evidence type="ECO:0000256" key="3">
    <source>
        <dbReference type="ARBA" id="ARBA00022771"/>
    </source>
</evidence>
<protein>
    <recommendedName>
        <fullName evidence="7">RING-type domain-containing protein</fullName>
    </recommendedName>
</protein>
<dbReference type="AlphaFoldDB" id="A0A4Y2M3F9"/>
<dbReference type="OrthoDB" id="21204at2759"/>
<dbReference type="PROSITE" id="PS50089">
    <property type="entry name" value="ZF_RING_2"/>
    <property type="match status" value="1"/>
</dbReference>
<evidence type="ECO:0000313" key="10">
    <source>
        <dbReference type="Proteomes" id="UP000499080"/>
    </source>
</evidence>
<feature type="domain" description="RING-type" evidence="7">
    <location>
        <begin position="4"/>
        <end position="29"/>
    </location>
</feature>
<dbReference type="EMBL" id="BGPR01202467">
    <property type="protein sequence ID" value="GBN21575.1"/>
    <property type="molecule type" value="Genomic_DNA"/>
</dbReference>
<sequence>MKQLKCRHQFHQICITRWLNQKRHCPLCRKTATSPAFLQEPSARQEGIHQQFQITNEGRPNRVGTHPAVVQVPSRSQGGTHQQFRITNKGMSPGVGTRSAVVQVPFIFFTWGR</sequence>
<dbReference type="InterPro" id="IPR013083">
    <property type="entry name" value="Znf_RING/FYVE/PHD"/>
</dbReference>
<dbReference type="EMBL" id="BGPR01202461">
    <property type="protein sequence ID" value="GBN21555.1"/>
    <property type="molecule type" value="Genomic_DNA"/>
</dbReference>
<keyword evidence="2" id="KW-0479">Metal-binding</keyword>
<evidence type="ECO:0000256" key="4">
    <source>
        <dbReference type="ARBA" id="ARBA00022786"/>
    </source>
</evidence>
<dbReference type="InterPro" id="IPR001841">
    <property type="entry name" value="Znf_RING"/>
</dbReference>
<evidence type="ECO:0000256" key="2">
    <source>
        <dbReference type="ARBA" id="ARBA00022723"/>
    </source>
</evidence>
<proteinExistence type="predicted"/>
<accession>A0A4Y2M3F9</accession>
<dbReference type="Gene3D" id="3.30.40.10">
    <property type="entry name" value="Zinc/RING finger domain, C3HC4 (zinc finger)"/>
    <property type="match status" value="1"/>
</dbReference>
<comment type="caution">
    <text evidence="9">The sequence shown here is derived from an EMBL/GenBank/DDBJ whole genome shotgun (WGS) entry which is preliminary data.</text>
</comment>
<reference evidence="9 10" key="1">
    <citation type="journal article" date="2019" name="Sci. Rep.">
        <title>Orb-weaving spider Araneus ventricosus genome elucidates the spidroin gene catalogue.</title>
        <authorList>
            <person name="Kono N."/>
            <person name="Nakamura H."/>
            <person name="Ohtoshi R."/>
            <person name="Moran D.A.P."/>
            <person name="Shinohara A."/>
            <person name="Yoshida Y."/>
            <person name="Fujiwara M."/>
            <person name="Mori M."/>
            <person name="Tomita M."/>
            <person name="Arakawa K."/>
        </authorList>
    </citation>
    <scope>NUCLEOTIDE SEQUENCE [LARGE SCALE GENOMIC DNA]</scope>
</reference>
<dbReference type="GO" id="GO:0008270">
    <property type="term" value="F:zinc ion binding"/>
    <property type="evidence" value="ECO:0007669"/>
    <property type="project" value="UniProtKB-KW"/>
</dbReference>